<evidence type="ECO:0000256" key="1">
    <source>
        <dbReference type="SAM" id="MobiDB-lite"/>
    </source>
</evidence>
<protein>
    <recommendedName>
        <fullName evidence="5">Mucin-associated surface protein (MASP)</fullName>
    </recommendedName>
</protein>
<sequence length="327" mass="33264">MVLRRVLCLLSLLLSIACVCVMAEEAESTVLSPPVRTDPAVSSSCPPGGAADSGCTVESTEVHTSGGVGGTGASGGIVGTKVVVKEEDPGDGDKSLGKSKVDHEVESVQELTGSPGGLQQNMQATMNQEKGPLLPQPSAKQLSPEREKGPAGTQVPPQSPSVAISAPSSPQASNSLQPSTTEVVDGVSSLESKNEKSDNGDGEGAAVSQAQQQVAERSGAETQPGSTSDNQQNAVDSRTSQNSNAQSVVHESENAQSTTNENGSEGTQDAGSNNTAQSKESTDTQSEPENATTPNNKESTTTTTTTTTTTLPPEPTNNKKGDADSSS</sequence>
<evidence type="ECO:0000256" key="2">
    <source>
        <dbReference type="SAM" id="SignalP"/>
    </source>
</evidence>
<feature type="compositionally biased region" description="Low complexity" evidence="1">
    <location>
        <begin position="292"/>
        <end position="311"/>
    </location>
</feature>
<proteinExistence type="predicted"/>
<feature type="compositionally biased region" description="Basic and acidic residues" evidence="1">
    <location>
        <begin position="317"/>
        <end position="327"/>
    </location>
</feature>
<dbReference type="PROSITE" id="PS51257">
    <property type="entry name" value="PROKAR_LIPOPROTEIN"/>
    <property type="match status" value="1"/>
</dbReference>
<evidence type="ECO:0000313" key="3">
    <source>
        <dbReference type="EMBL" id="ORC83138.1"/>
    </source>
</evidence>
<dbReference type="RefSeq" id="XP_028877366.1">
    <property type="nucleotide sequence ID" value="XM_029031324.1"/>
</dbReference>
<feature type="compositionally biased region" description="Low complexity" evidence="1">
    <location>
        <begin position="205"/>
        <end position="215"/>
    </location>
</feature>
<dbReference type="VEuPathDB" id="TriTrypDB:TM35_000771000"/>
<dbReference type="EMBL" id="NBCO01000077">
    <property type="protein sequence ID" value="ORC83138.1"/>
    <property type="molecule type" value="Genomic_DNA"/>
</dbReference>
<reference evidence="3 4" key="1">
    <citation type="submission" date="2017-03" db="EMBL/GenBank/DDBJ databases">
        <title>An alternative strategy for trypanosome survival in the mammalian bloodstream revealed through genome and transcriptome analysis of the ubiquitous bovine parasite Trypanosoma (Megatrypanum) theileri.</title>
        <authorList>
            <person name="Kelly S."/>
            <person name="Ivens A."/>
            <person name="Mott A."/>
            <person name="O'Neill E."/>
            <person name="Emms D."/>
            <person name="Macleod O."/>
            <person name="Voorheis P."/>
            <person name="Matthews J."/>
            <person name="Matthews K."/>
            <person name="Carrington M."/>
        </authorList>
    </citation>
    <scope>NUCLEOTIDE SEQUENCE [LARGE SCALE GENOMIC DNA]</scope>
    <source>
        <strain evidence="3">Edinburgh</strain>
    </source>
</reference>
<feature type="non-terminal residue" evidence="3">
    <location>
        <position position="327"/>
    </location>
</feature>
<organism evidence="3 4">
    <name type="scientific">Trypanosoma theileri</name>
    <dbReference type="NCBI Taxonomy" id="67003"/>
    <lineage>
        <taxon>Eukaryota</taxon>
        <taxon>Discoba</taxon>
        <taxon>Euglenozoa</taxon>
        <taxon>Kinetoplastea</taxon>
        <taxon>Metakinetoplastina</taxon>
        <taxon>Trypanosomatida</taxon>
        <taxon>Trypanosomatidae</taxon>
        <taxon>Trypanosoma</taxon>
    </lineage>
</organism>
<feature type="compositionally biased region" description="Low complexity" evidence="1">
    <location>
        <begin position="160"/>
        <end position="179"/>
    </location>
</feature>
<comment type="caution">
    <text evidence="3">The sequence shown here is derived from an EMBL/GenBank/DDBJ whole genome shotgun (WGS) entry which is preliminary data.</text>
</comment>
<evidence type="ECO:0000313" key="4">
    <source>
        <dbReference type="Proteomes" id="UP000192257"/>
    </source>
</evidence>
<feature type="compositionally biased region" description="Polar residues" evidence="1">
    <location>
        <begin position="220"/>
        <end position="291"/>
    </location>
</feature>
<name>A0A1X0NGV0_9TRYP</name>
<evidence type="ECO:0008006" key="5">
    <source>
        <dbReference type="Google" id="ProtNLM"/>
    </source>
</evidence>
<feature type="compositionally biased region" description="Basic and acidic residues" evidence="1">
    <location>
        <begin position="83"/>
        <end position="106"/>
    </location>
</feature>
<keyword evidence="2" id="KW-0732">Signal</keyword>
<dbReference type="GeneID" id="39991104"/>
<feature type="region of interest" description="Disordered" evidence="1">
    <location>
        <begin position="41"/>
        <end position="327"/>
    </location>
</feature>
<keyword evidence="4" id="KW-1185">Reference proteome</keyword>
<feature type="chain" id="PRO_5012981591" description="Mucin-associated surface protein (MASP)" evidence="2">
    <location>
        <begin position="24"/>
        <end position="327"/>
    </location>
</feature>
<feature type="compositionally biased region" description="Gly residues" evidence="1">
    <location>
        <begin position="66"/>
        <end position="78"/>
    </location>
</feature>
<feature type="compositionally biased region" description="Polar residues" evidence="1">
    <location>
        <begin position="109"/>
        <end position="128"/>
    </location>
</feature>
<accession>A0A1X0NGV0</accession>
<feature type="signal peptide" evidence="2">
    <location>
        <begin position="1"/>
        <end position="23"/>
    </location>
</feature>
<dbReference type="AlphaFoldDB" id="A0A1X0NGV0"/>
<gene>
    <name evidence="3" type="ORF">TM35_000771000</name>
</gene>
<dbReference type="Proteomes" id="UP000192257">
    <property type="component" value="Unassembled WGS sequence"/>
</dbReference>